<evidence type="ECO:0000256" key="2">
    <source>
        <dbReference type="SAM" id="Phobius"/>
    </source>
</evidence>
<accession>A0A9P6U8C8</accession>
<dbReference type="EMBL" id="JAAAJA010000072">
    <property type="protein sequence ID" value="KAG0263561.1"/>
    <property type="molecule type" value="Genomic_DNA"/>
</dbReference>
<dbReference type="AlphaFoldDB" id="A0A9P6U8C8"/>
<feature type="transmembrane region" description="Helical" evidence="2">
    <location>
        <begin position="623"/>
        <end position="649"/>
    </location>
</feature>
<evidence type="ECO:0000313" key="4">
    <source>
        <dbReference type="Proteomes" id="UP000726737"/>
    </source>
</evidence>
<feature type="region of interest" description="Disordered" evidence="1">
    <location>
        <begin position="434"/>
        <end position="464"/>
    </location>
</feature>
<reference evidence="3" key="1">
    <citation type="journal article" date="2020" name="Fungal Divers.">
        <title>Resolving the Mortierellaceae phylogeny through synthesis of multi-gene phylogenetics and phylogenomics.</title>
        <authorList>
            <person name="Vandepol N."/>
            <person name="Liber J."/>
            <person name="Desiro A."/>
            <person name="Na H."/>
            <person name="Kennedy M."/>
            <person name="Barry K."/>
            <person name="Grigoriev I.V."/>
            <person name="Miller A.N."/>
            <person name="O'Donnell K."/>
            <person name="Stajich J.E."/>
            <person name="Bonito G."/>
        </authorList>
    </citation>
    <scope>NUCLEOTIDE SEQUENCE</scope>
    <source>
        <strain evidence="3">KOD948</strain>
    </source>
</reference>
<feature type="compositionally biased region" description="Basic and acidic residues" evidence="1">
    <location>
        <begin position="81"/>
        <end position="93"/>
    </location>
</feature>
<feature type="region of interest" description="Disordered" evidence="1">
    <location>
        <begin position="297"/>
        <end position="317"/>
    </location>
</feature>
<comment type="caution">
    <text evidence="3">The sequence shown here is derived from an EMBL/GenBank/DDBJ whole genome shotgun (WGS) entry which is preliminary data.</text>
</comment>
<sequence>IWPEFDPDGHGVMAENMEMVLRRVEQEQGASLLVQSSWEQLRDYTARVGSTIVRQKDLGDLLTLLQQTTFVEQTPCQNNEEEARQPDDQDRSDVQQIEQALSRTQIHPRHHSPAPYRPRVPSARKISLSESNEFGPRYFRPARESDDNEFGGSEHQTPTFGNNSRETHSGASSSISNPLQAEGDIWRNHHNSMSIREQSQTEFEGYGLDAEYASPEIHMESAKFTYWALQKKLRNKELEYEARVNEHSKEDTQNQQQIGDLRRELINMRREISDLRSTELLKTSQIAELEKQIEKIDRTSSTQKNSAATWKMQRDELQGENSRMQESLRLKEEALNQAIVHLTSMEADARRITADQETVAQLREQLAAQITKNQAMAWELQLEKNEKLRLEESLKNEYESLGGGHGASDSIDLGNITDNIQGRTLMSELANADSQFGPGVELSDGNTDGDNQPSAEPARTRDPAHEVARRLLQESKTFNNKLKRSSIRDLGQRFKDSGFEAAPQKQRRESVSYISAPIASQDLDTDLSAIAVVLKQKVDDVDCELPLELQSLENKGALLDRELESQAEIIEGLFKSKVAKTERARRRKLQSSRVLSQNEVVEMLNPGANMNTRALNRRENKNVIANVTLVSMYTIIVYLFGMITSVFFVENGHMPGVLNTRYLAFDALQDAAVNDGPGRFKVIEILVYWLQNLIWQGDAGFVAT</sequence>
<organism evidence="3 4">
    <name type="scientific">Mortierella polycephala</name>
    <dbReference type="NCBI Taxonomy" id="41804"/>
    <lineage>
        <taxon>Eukaryota</taxon>
        <taxon>Fungi</taxon>
        <taxon>Fungi incertae sedis</taxon>
        <taxon>Mucoromycota</taxon>
        <taxon>Mortierellomycotina</taxon>
        <taxon>Mortierellomycetes</taxon>
        <taxon>Mortierellales</taxon>
        <taxon>Mortierellaceae</taxon>
        <taxon>Mortierella</taxon>
    </lineage>
</organism>
<evidence type="ECO:0000256" key="1">
    <source>
        <dbReference type="SAM" id="MobiDB-lite"/>
    </source>
</evidence>
<gene>
    <name evidence="3" type="ORF">BG011_008625</name>
</gene>
<evidence type="ECO:0000313" key="3">
    <source>
        <dbReference type="EMBL" id="KAG0263561.1"/>
    </source>
</evidence>
<keyword evidence="4" id="KW-1185">Reference proteome</keyword>
<dbReference type="Proteomes" id="UP000726737">
    <property type="component" value="Unassembled WGS sequence"/>
</dbReference>
<keyword evidence="2" id="KW-0812">Transmembrane</keyword>
<feature type="compositionally biased region" description="Polar residues" evidence="1">
    <location>
        <begin position="154"/>
        <end position="178"/>
    </location>
</feature>
<feature type="compositionally biased region" description="Polar residues" evidence="1">
    <location>
        <begin position="299"/>
        <end position="308"/>
    </location>
</feature>
<name>A0A9P6U8C8_9FUNG</name>
<keyword evidence="2" id="KW-0472">Membrane</keyword>
<protein>
    <submittedName>
        <fullName evidence="3">Uncharacterized protein</fullName>
    </submittedName>
</protein>
<feature type="compositionally biased region" description="Polar residues" evidence="1">
    <location>
        <begin position="444"/>
        <end position="454"/>
    </location>
</feature>
<dbReference type="OrthoDB" id="432685at2759"/>
<feature type="compositionally biased region" description="Polar residues" evidence="1">
    <location>
        <begin position="94"/>
        <end position="105"/>
    </location>
</feature>
<feature type="region of interest" description="Disordered" evidence="1">
    <location>
        <begin position="74"/>
        <end position="178"/>
    </location>
</feature>
<proteinExistence type="predicted"/>
<feature type="non-terminal residue" evidence="3">
    <location>
        <position position="704"/>
    </location>
</feature>
<keyword evidence="2" id="KW-1133">Transmembrane helix</keyword>